<sequence length="395" mass="41751">MNPLKKHPLAIATATVALVTAGSLLWPQGPEAHAEAAAPSPTVKVRPAALRAVSDSQDYTGRLEAVDVVDVRPRVPGTLLAVHFKDGQHVRQGDLLFTIDPAPFETQVRQAQADLAGVEERQRLADLELARGRRLLEANSIARREFDTLDNAARQSAAALRGAQAALARAQLQLGYTQVRAPIAGRLSRAEITAGNVVGAGGDAAPLTRIVSDGKLYASFNVDEQSYLRLIAPSLRAGARPLVKVGLASDDGYPYAATIEALDNQMDTRSGTVRVRARIDQVSPEMLPGLQARIRLQGGTSYEAVMVDDAVVGTDQDRKYVLVVNAENKVERHLVELGALQGGQRVLRSGVTPGARVIVDGAFLAPPGTAVTAIAADTPKESTKAAVKAAAGDRS</sequence>
<gene>
    <name evidence="6" type="ORF">SNE35_19780</name>
</gene>
<evidence type="ECO:0000313" key="7">
    <source>
        <dbReference type="Proteomes" id="UP001285263"/>
    </source>
</evidence>
<dbReference type="Gene3D" id="1.10.287.470">
    <property type="entry name" value="Helix hairpin bin"/>
    <property type="match status" value="1"/>
</dbReference>
<evidence type="ECO:0000259" key="3">
    <source>
        <dbReference type="Pfam" id="PF25876"/>
    </source>
</evidence>
<dbReference type="Pfam" id="PF25876">
    <property type="entry name" value="HH_MFP_RND"/>
    <property type="match status" value="1"/>
</dbReference>
<feature type="domain" description="Multidrug resistance protein MdtA-like C-terminal permuted SH3" evidence="5">
    <location>
        <begin position="309"/>
        <end position="362"/>
    </location>
</feature>
<dbReference type="Gene3D" id="2.40.50.100">
    <property type="match status" value="1"/>
</dbReference>
<evidence type="ECO:0000313" key="6">
    <source>
        <dbReference type="EMBL" id="MDY0746762.1"/>
    </source>
</evidence>
<accession>A0ABU5DKF3</accession>
<dbReference type="Pfam" id="PF25917">
    <property type="entry name" value="BSH_RND"/>
    <property type="match status" value="1"/>
</dbReference>
<feature type="domain" description="Multidrug resistance protein MdtA-like barrel-sandwich hybrid" evidence="4">
    <location>
        <begin position="68"/>
        <end position="204"/>
    </location>
</feature>
<dbReference type="InterPro" id="IPR006143">
    <property type="entry name" value="RND_pump_MFP"/>
</dbReference>
<dbReference type="Gene3D" id="2.40.30.170">
    <property type="match status" value="1"/>
</dbReference>
<dbReference type="PANTHER" id="PTHR30158:SF10">
    <property type="entry name" value="CATION EFFLUX PUMP"/>
    <property type="match status" value="1"/>
</dbReference>
<dbReference type="NCBIfam" id="TIGR01730">
    <property type="entry name" value="RND_mfp"/>
    <property type="match status" value="1"/>
</dbReference>
<comment type="caution">
    <text evidence="6">The sequence shown here is derived from an EMBL/GenBank/DDBJ whole genome shotgun (WGS) entry which is preliminary data.</text>
</comment>
<evidence type="ECO:0000256" key="1">
    <source>
        <dbReference type="ARBA" id="ARBA00004196"/>
    </source>
</evidence>
<dbReference type="InterPro" id="IPR058627">
    <property type="entry name" value="MdtA-like_C"/>
</dbReference>
<reference evidence="6 7" key="1">
    <citation type="submission" date="2023-11" db="EMBL/GenBank/DDBJ databases">
        <title>Paucibacter sp. nov., isolated from fresh soil in Korea.</title>
        <authorList>
            <person name="Le N.T.T."/>
        </authorList>
    </citation>
    <scope>NUCLEOTIDE SEQUENCE [LARGE SCALE GENOMIC DNA]</scope>
    <source>
        <strain evidence="6 7">R3-3</strain>
    </source>
</reference>
<organism evidence="6 7">
    <name type="scientific">Roseateles agri</name>
    <dbReference type="NCBI Taxonomy" id="3098619"/>
    <lineage>
        <taxon>Bacteria</taxon>
        <taxon>Pseudomonadati</taxon>
        <taxon>Pseudomonadota</taxon>
        <taxon>Betaproteobacteria</taxon>
        <taxon>Burkholderiales</taxon>
        <taxon>Sphaerotilaceae</taxon>
        <taxon>Roseateles</taxon>
    </lineage>
</organism>
<comment type="subcellular location">
    <subcellularLocation>
        <location evidence="1">Cell envelope</location>
    </subcellularLocation>
</comment>
<dbReference type="PANTHER" id="PTHR30158">
    <property type="entry name" value="ACRA/E-RELATED COMPONENT OF DRUG EFFLUX TRANSPORTER"/>
    <property type="match status" value="1"/>
</dbReference>
<dbReference type="Pfam" id="PF25967">
    <property type="entry name" value="RND-MFP_C"/>
    <property type="match status" value="1"/>
</dbReference>
<dbReference type="InterPro" id="IPR058625">
    <property type="entry name" value="MdtA-like_BSH"/>
</dbReference>
<proteinExistence type="inferred from homology"/>
<feature type="domain" description="Multidrug resistance protein MdtA-like alpha-helical hairpin" evidence="3">
    <location>
        <begin position="108"/>
        <end position="177"/>
    </location>
</feature>
<evidence type="ECO:0000256" key="2">
    <source>
        <dbReference type="ARBA" id="ARBA00009477"/>
    </source>
</evidence>
<protein>
    <submittedName>
        <fullName evidence="6">Efflux RND transporter periplasmic adaptor subunit</fullName>
    </submittedName>
</protein>
<dbReference type="SUPFAM" id="SSF111369">
    <property type="entry name" value="HlyD-like secretion proteins"/>
    <property type="match status" value="1"/>
</dbReference>
<dbReference type="Gene3D" id="2.40.420.20">
    <property type="match status" value="1"/>
</dbReference>
<evidence type="ECO:0000259" key="4">
    <source>
        <dbReference type="Pfam" id="PF25917"/>
    </source>
</evidence>
<dbReference type="EMBL" id="JAXCLA010000006">
    <property type="protein sequence ID" value="MDY0746762.1"/>
    <property type="molecule type" value="Genomic_DNA"/>
</dbReference>
<dbReference type="Proteomes" id="UP001285263">
    <property type="component" value="Unassembled WGS sequence"/>
</dbReference>
<dbReference type="RefSeq" id="WP_320424715.1">
    <property type="nucleotide sequence ID" value="NZ_JAXCLA010000006.1"/>
</dbReference>
<evidence type="ECO:0000259" key="5">
    <source>
        <dbReference type="Pfam" id="PF25967"/>
    </source>
</evidence>
<dbReference type="InterPro" id="IPR058624">
    <property type="entry name" value="MdtA-like_HH"/>
</dbReference>
<name>A0ABU5DKF3_9BURK</name>
<keyword evidence="7" id="KW-1185">Reference proteome</keyword>
<comment type="similarity">
    <text evidence="2">Belongs to the membrane fusion protein (MFP) (TC 8.A.1) family.</text>
</comment>